<dbReference type="Proteomes" id="UP000262621">
    <property type="component" value="Unassembled WGS sequence"/>
</dbReference>
<gene>
    <name evidence="1" type="ORF">D0Q02_02080</name>
</gene>
<keyword evidence="2" id="KW-1185">Reference proteome</keyword>
<dbReference type="EMBL" id="QVFU01000001">
    <property type="protein sequence ID" value="RFS48293.1"/>
    <property type="molecule type" value="Genomic_DNA"/>
</dbReference>
<accession>A0A372G5M4</accession>
<organism evidence="1 2">
    <name type="scientific">Micromonospora craniellae</name>
    <dbReference type="NCBI Taxonomy" id="2294034"/>
    <lineage>
        <taxon>Bacteria</taxon>
        <taxon>Bacillati</taxon>
        <taxon>Actinomycetota</taxon>
        <taxon>Actinomycetes</taxon>
        <taxon>Micromonosporales</taxon>
        <taxon>Micromonosporaceae</taxon>
        <taxon>Micromonospora</taxon>
    </lineage>
</organism>
<evidence type="ECO:0000313" key="1">
    <source>
        <dbReference type="EMBL" id="RFS48293.1"/>
    </source>
</evidence>
<protein>
    <submittedName>
        <fullName evidence="1">Uncharacterized protein</fullName>
    </submittedName>
</protein>
<dbReference type="AlphaFoldDB" id="A0A372G5M4"/>
<name>A0A372G5M4_9ACTN</name>
<proteinExistence type="predicted"/>
<sequence length="102" mass="11366">MVLVLVLHCPEDSMYDWSLVVRYEPFRTPVLVCLDDMGEHCMGIYADSPQARQALSDLHVRLIGGFANRQHAKDTGLLPRTPRACLADLGGGSLFLVWRGLI</sequence>
<reference evidence="1 2" key="1">
    <citation type="submission" date="2018-08" db="EMBL/GenBank/DDBJ databases">
        <title>Verrucosispora craniellae sp. nov., isolated from a marine sponge in the South China Sea.</title>
        <authorList>
            <person name="Li L."/>
            <person name="Lin H.W."/>
        </authorList>
    </citation>
    <scope>NUCLEOTIDE SEQUENCE [LARGE SCALE GENOMIC DNA]</scope>
    <source>
        <strain evidence="1 2">LHW63014</strain>
    </source>
</reference>
<comment type="caution">
    <text evidence="1">The sequence shown here is derived from an EMBL/GenBank/DDBJ whole genome shotgun (WGS) entry which is preliminary data.</text>
</comment>
<evidence type="ECO:0000313" key="2">
    <source>
        <dbReference type="Proteomes" id="UP000262621"/>
    </source>
</evidence>
<dbReference type="RefSeq" id="WP_117226223.1">
    <property type="nucleotide sequence ID" value="NZ_CP061725.1"/>
</dbReference>